<accession>A0A914KH30</accession>
<dbReference type="Proteomes" id="UP000887563">
    <property type="component" value="Unplaced"/>
</dbReference>
<keyword evidence="2" id="KW-1185">Reference proteome</keyword>
<sequence>MPFTNFAKLLFTKPASLIQRNFHIDRSMELLEDSNHLKSPFFQFFMLLIVKFAITHSFTPIVILCWNPLHKLCKTCIYHISENLSVILTF</sequence>
<evidence type="ECO:0000256" key="1">
    <source>
        <dbReference type="SAM" id="Phobius"/>
    </source>
</evidence>
<keyword evidence="1" id="KW-0472">Membrane</keyword>
<organism evidence="2 3">
    <name type="scientific">Meloidogyne incognita</name>
    <name type="common">Southern root-knot nematode worm</name>
    <name type="synonym">Oxyuris incognita</name>
    <dbReference type="NCBI Taxonomy" id="6306"/>
    <lineage>
        <taxon>Eukaryota</taxon>
        <taxon>Metazoa</taxon>
        <taxon>Ecdysozoa</taxon>
        <taxon>Nematoda</taxon>
        <taxon>Chromadorea</taxon>
        <taxon>Rhabditida</taxon>
        <taxon>Tylenchina</taxon>
        <taxon>Tylenchomorpha</taxon>
        <taxon>Tylenchoidea</taxon>
        <taxon>Meloidogynidae</taxon>
        <taxon>Meloidogyninae</taxon>
        <taxon>Meloidogyne</taxon>
        <taxon>Meloidogyne incognita group</taxon>
    </lineage>
</organism>
<keyword evidence="1" id="KW-1133">Transmembrane helix</keyword>
<evidence type="ECO:0000313" key="3">
    <source>
        <dbReference type="WBParaSite" id="Minc3s00009g00646"/>
    </source>
</evidence>
<protein>
    <submittedName>
        <fullName evidence="3">Ovule protein</fullName>
    </submittedName>
</protein>
<proteinExistence type="predicted"/>
<feature type="transmembrane region" description="Helical" evidence="1">
    <location>
        <begin position="41"/>
        <end position="66"/>
    </location>
</feature>
<reference evidence="3" key="1">
    <citation type="submission" date="2022-11" db="UniProtKB">
        <authorList>
            <consortium name="WormBaseParasite"/>
        </authorList>
    </citation>
    <scope>IDENTIFICATION</scope>
</reference>
<dbReference type="AlphaFoldDB" id="A0A914KH30"/>
<keyword evidence="1" id="KW-0812">Transmembrane</keyword>
<dbReference type="WBParaSite" id="Minc3s00009g00646">
    <property type="protein sequence ID" value="Minc3s00009g00646"/>
    <property type="gene ID" value="Minc3s00009g00646"/>
</dbReference>
<evidence type="ECO:0000313" key="2">
    <source>
        <dbReference type="Proteomes" id="UP000887563"/>
    </source>
</evidence>
<name>A0A914KH30_MELIC</name>